<sequence>MQSMKLLAGTVIFSIIYLLIGPRDLDANFPYLVFIEACLFSLIICASHTIQRKKIILIFPILAGLINLILFAVWPFILAVPSLIIEAFDFSVAVNSMIGFALYSAIGSIAFCALVDLMIQPNYFSYKAYVYTAVLSLTAGIPFLIFENHFLVIHKIIWFCSFSAGLVLAEQHKEPEPMSLIKDN</sequence>
<feature type="transmembrane region" description="Helical" evidence="1">
    <location>
        <begin position="55"/>
        <end position="77"/>
    </location>
</feature>
<keyword evidence="3" id="KW-1185">Reference proteome</keyword>
<keyword evidence="1" id="KW-1133">Transmembrane helix</keyword>
<comment type="caution">
    <text evidence="2">The sequence shown here is derived from an EMBL/GenBank/DDBJ whole genome shotgun (WGS) entry which is preliminary data.</text>
</comment>
<dbReference type="RefSeq" id="WP_136737040.1">
    <property type="nucleotide sequence ID" value="NZ_SWDB01000037.1"/>
</dbReference>
<keyword evidence="1" id="KW-0812">Transmembrane</keyword>
<evidence type="ECO:0000313" key="2">
    <source>
        <dbReference type="EMBL" id="TKB43562.1"/>
    </source>
</evidence>
<feature type="transmembrane region" description="Helical" evidence="1">
    <location>
        <begin position="28"/>
        <end position="48"/>
    </location>
</feature>
<organism evidence="2 3">
    <name type="scientific">Thalassotalea mangrovi</name>
    <dbReference type="NCBI Taxonomy" id="2572245"/>
    <lineage>
        <taxon>Bacteria</taxon>
        <taxon>Pseudomonadati</taxon>
        <taxon>Pseudomonadota</taxon>
        <taxon>Gammaproteobacteria</taxon>
        <taxon>Alteromonadales</taxon>
        <taxon>Colwelliaceae</taxon>
        <taxon>Thalassotalea</taxon>
    </lineage>
</organism>
<reference evidence="2 3" key="1">
    <citation type="submission" date="2019-04" db="EMBL/GenBank/DDBJ databases">
        <title>Thalassotalea guangxiensis sp. nov., isolated from sediment of the coastal wetland.</title>
        <authorList>
            <person name="Zheng S."/>
            <person name="Zhang D."/>
        </authorList>
    </citation>
    <scope>NUCLEOTIDE SEQUENCE [LARGE SCALE GENOMIC DNA]</scope>
    <source>
        <strain evidence="2 3">ZS-4</strain>
    </source>
</reference>
<dbReference type="EMBL" id="SWDB01000037">
    <property type="protein sequence ID" value="TKB43562.1"/>
    <property type="molecule type" value="Genomic_DNA"/>
</dbReference>
<dbReference type="AlphaFoldDB" id="A0A4U1B2R4"/>
<protein>
    <submittedName>
        <fullName evidence="2">Uncharacterized protein</fullName>
    </submittedName>
</protein>
<dbReference type="Proteomes" id="UP000307999">
    <property type="component" value="Unassembled WGS sequence"/>
</dbReference>
<feature type="transmembrane region" description="Helical" evidence="1">
    <location>
        <begin position="128"/>
        <end position="146"/>
    </location>
</feature>
<evidence type="ECO:0000313" key="3">
    <source>
        <dbReference type="Proteomes" id="UP000307999"/>
    </source>
</evidence>
<gene>
    <name evidence="2" type="ORF">E8M12_14810</name>
</gene>
<feature type="transmembrane region" description="Helical" evidence="1">
    <location>
        <begin position="152"/>
        <end position="169"/>
    </location>
</feature>
<feature type="transmembrane region" description="Helical" evidence="1">
    <location>
        <begin position="97"/>
        <end position="119"/>
    </location>
</feature>
<accession>A0A4U1B2R4</accession>
<keyword evidence="1" id="KW-0472">Membrane</keyword>
<evidence type="ECO:0000256" key="1">
    <source>
        <dbReference type="SAM" id="Phobius"/>
    </source>
</evidence>
<name>A0A4U1B2R4_9GAMM</name>
<proteinExistence type="predicted"/>